<dbReference type="GO" id="GO:0010044">
    <property type="term" value="P:response to aluminum ion"/>
    <property type="evidence" value="ECO:0007669"/>
    <property type="project" value="InterPro"/>
</dbReference>
<protein>
    <submittedName>
        <fullName evidence="12">Protein SENSITIVE TO PROTON RHIZOTOXICITY 1</fullName>
    </submittedName>
</protein>
<dbReference type="EMBL" id="QPKB01000009">
    <property type="protein sequence ID" value="RWR92422.1"/>
    <property type="molecule type" value="Genomic_DNA"/>
</dbReference>
<dbReference type="OrthoDB" id="8113227at2759"/>
<dbReference type="InterPro" id="IPR013087">
    <property type="entry name" value="Znf_C2H2_type"/>
</dbReference>
<dbReference type="PANTHER" id="PTHR46352">
    <property type="entry name" value="PROTEIN SENSITIVE TO PROTON RHIZOTOXICITY 1"/>
    <property type="match status" value="1"/>
</dbReference>
<keyword evidence="7" id="KW-0804">Transcription</keyword>
<comment type="caution">
    <text evidence="12">The sequence shown here is derived from an EMBL/GenBank/DDBJ whole genome shotgun (WGS) entry which is preliminary data.</text>
</comment>
<dbReference type="GO" id="GO:0010447">
    <property type="term" value="P:response to acidic pH"/>
    <property type="evidence" value="ECO:0007669"/>
    <property type="project" value="InterPro"/>
</dbReference>
<evidence type="ECO:0000313" key="13">
    <source>
        <dbReference type="Proteomes" id="UP000283530"/>
    </source>
</evidence>
<dbReference type="InterPro" id="IPR058196">
    <property type="entry name" value="zf-C2H2_STOP1/2_C"/>
</dbReference>
<keyword evidence="4 9" id="KW-0863">Zinc-finger</keyword>
<name>A0A3S3R061_9MAGN</name>
<dbReference type="InterPro" id="IPR036236">
    <property type="entry name" value="Znf_C2H2_sf"/>
</dbReference>
<dbReference type="Proteomes" id="UP000283530">
    <property type="component" value="Unassembled WGS sequence"/>
</dbReference>
<dbReference type="Pfam" id="PF23115">
    <property type="entry name" value="zf-C2H2_STOP2_3rd"/>
    <property type="match status" value="1"/>
</dbReference>
<reference evidence="12 13" key="1">
    <citation type="journal article" date="2019" name="Nat. Plants">
        <title>Stout camphor tree genome fills gaps in understanding of flowering plant genome evolution.</title>
        <authorList>
            <person name="Chaw S.M."/>
            <person name="Liu Y.C."/>
            <person name="Wu Y.W."/>
            <person name="Wang H.Y."/>
            <person name="Lin C.I."/>
            <person name="Wu C.S."/>
            <person name="Ke H.M."/>
            <person name="Chang L.Y."/>
            <person name="Hsu C.Y."/>
            <person name="Yang H.T."/>
            <person name="Sudianto E."/>
            <person name="Hsu M.H."/>
            <person name="Wu K.P."/>
            <person name="Wang L.N."/>
            <person name="Leebens-Mack J.H."/>
            <person name="Tsai I.J."/>
        </authorList>
    </citation>
    <scope>NUCLEOTIDE SEQUENCE [LARGE SCALE GENOMIC DNA]</scope>
    <source>
        <strain evidence="13">cv. Chaw 1501</strain>
        <tissue evidence="12">Young leaves</tissue>
    </source>
</reference>
<organism evidence="12 13">
    <name type="scientific">Cinnamomum micranthum f. kanehirae</name>
    <dbReference type="NCBI Taxonomy" id="337451"/>
    <lineage>
        <taxon>Eukaryota</taxon>
        <taxon>Viridiplantae</taxon>
        <taxon>Streptophyta</taxon>
        <taxon>Embryophyta</taxon>
        <taxon>Tracheophyta</taxon>
        <taxon>Spermatophyta</taxon>
        <taxon>Magnoliopsida</taxon>
        <taxon>Magnoliidae</taxon>
        <taxon>Laurales</taxon>
        <taxon>Lauraceae</taxon>
        <taxon>Cinnamomum</taxon>
    </lineage>
</organism>
<dbReference type="AlphaFoldDB" id="A0A3S3R061"/>
<dbReference type="SMART" id="SM00355">
    <property type="entry name" value="ZnF_C2H2"/>
    <property type="match status" value="3"/>
</dbReference>
<keyword evidence="8" id="KW-0539">Nucleus</keyword>
<proteinExistence type="predicted"/>
<dbReference type="InterPro" id="IPR059161">
    <property type="entry name" value="Znf-C2H2_STOP1/2_3rd"/>
</dbReference>
<accession>A0A3S3R061</accession>
<evidence type="ECO:0000256" key="1">
    <source>
        <dbReference type="ARBA" id="ARBA00004123"/>
    </source>
</evidence>
<keyword evidence="2" id="KW-0479">Metal-binding</keyword>
<evidence type="ECO:0000256" key="9">
    <source>
        <dbReference type="PROSITE-ProRule" id="PRU00042"/>
    </source>
</evidence>
<gene>
    <name evidence="12" type="ORF">CKAN_02163300</name>
</gene>
<dbReference type="GO" id="GO:0008270">
    <property type="term" value="F:zinc ion binding"/>
    <property type="evidence" value="ECO:0007669"/>
    <property type="project" value="UniProtKB-KW"/>
</dbReference>
<keyword evidence="3" id="KW-0677">Repeat</keyword>
<feature type="domain" description="C2H2-type" evidence="11">
    <location>
        <begin position="323"/>
        <end position="350"/>
    </location>
</feature>
<evidence type="ECO:0000259" key="11">
    <source>
        <dbReference type="PROSITE" id="PS50157"/>
    </source>
</evidence>
<evidence type="ECO:0000313" key="12">
    <source>
        <dbReference type="EMBL" id="RWR92422.1"/>
    </source>
</evidence>
<dbReference type="SUPFAM" id="SSF57667">
    <property type="entry name" value="beta-beta-alpha zinc fingers"/>
    <property type="match status" value="1"/>
</dbReference>
<dbReference type="PROSITE" id="PS00028">
    <property type="entry name" value="ZINC_FINGER_C2H2_1"/>
    <property type="match status" value="1"/>
</dbReference>
<dbReference type="PROSITE" id="PS50157">
    <property type="entry name" value="ZINC_FINGER_C2H2_2"/>
    <property type="match status" value="1"/>
</dbReference>
<dbReference type="Pfam" id="PF23118">
    <property type="entry name" value="zf-C2H2_STOP2_C"/>
    <property type="match status" value="1"/>
</dbReference>
<evidence type="ECO:0000256" key="3">
    <source>
        <dbReference type="ARBA" id="ARBA00022737"/>
    </source>
</evidence>
<keyword evidence="6" id="KW-0805">Transcription regulation</keyword>
<evidence type="ECO:0000256" key="2">
    <source>
        <dbReference type="ARBA" id="ARBA00022723"/>
    </source>
</evidence>
<dbReference type="PANTHER" id="PTHR46352:SF14">
    <property type="entry name" value="PROTEIN SENSITIVE TO PROTON RHIZOTOXICITY 2-LIKE"/>
    <property type="match status" value="1"/>
</dbReference>
<keyword evidence="5" id="KW-0862">Zinc</keyword>
<sequence>MLPSDHLSPNRSMAYATGENPSSLRPQLRQIEIPLASSDPRVPLFNLSILDRKIDSVRRFLSELLQRNASIRDEQIDLVSKEIGSSIHQIILNGAALLGSSQCQNLGSDVGGLTGSIAGNASDLMDLRGSTVSSFDVEVNDPIKARASKPSDLCDLTGTSADLEFLRNPEQLRIPSAEVKIASDLKFSFGSDSRNLRVPADQGIPAMRDGNLVDLKVLEKAAGSTNLGIRRDGNLFDLELEEMSTMSGNMVDLKLPFFSDSRNLKIPGDQGIPAAGDRNLVDLKLPEESTAFRNGGKDVEDGDDADAEIIELDSVELLAEHMHFCEICGKGFKRDANLRMHKRAHGNQFKTIEALSKPDRSDEDRARKIRFSCPFTGCNRNKSHKRFRPLKSAVCVKNHFKRSHCPKMYSCNRCNKKSFSVVSDLKSHLKHCGECRWRCSCGTSFSRKDKLFGHVALFEGHMPAIVGEDQSKGMDLEEEMQVDREEHVETADAEASDFGFFEGLLEGFSGIDAGSLDDLLGFL</sequence>
<keyword evidence="13" id="KW-1185">Reference proteome</keyword>
<dbReference type="Gene3D" id="3.30.160.60">
    <property type="entry name" value="Classic Zinc Finger"/>
    <property type="match status" value="1"/>
</dbReference>
<dbReference type="InterPro" id="IPR044300">
    <property type="entry name" value="STOP1/2"/>
</dbReference>
<feature type="region of interest" description="Disordered" evidence="10">
    <location>
        <begin position="1"/>
        <end position="23"/>
    </location>
</feature>
<evidence type="ECO:0000256" key="7">
    <source>
        <dbReference type="ARBA" id="ARBA00023163"/>
    </source>
</evidence>
<dbReference type="STRING" id="337451.A0A3S3R061"/>
<comment type="subcellular location">
    <subcellularLocation>
        <location evidence="1">Nucleus</location>
    </subcellularLocation>
</comment>
<evidence type="ECO:0000256" key="6">
    <source>
        <dbReference type="ARBA" id="ARBA00023015"/>
    </source>
</evidence>
<evidence type="ECO:0000256" key="8">
    <source>
        <dbReference type="ARBA" id="ARBA00023242"/>
    </source>
</evidence>
<evidence type="ECO:0000256" key="4">
    <source>
        <dbReference type="ARBA" id="ARBA00022771"/>
    </source>
</evidence>
<evidence type="ECO:0000256" key="10">
    <source>
        <dbReference type="SAM" id="MobiDB-lite"/>
    </source>
</evidence>
<evidence type="ECO:0000256" key="5">
    <source>
        <dbReference type="ARBA" id="ARBA00022833"/>
    </source>
</evidence>